<dbReference type="Pfam" id="PF01826">
    <property type="entry name" value="TIL"/>
    <property type="match status" value="3"/>
</dbReference>
<evidence type="ECO:0000256" key="4">
    <source>
        <dbReference type="SAM" id="SignalP"/>
    </source>
</evidence>
<keyword evidence="7" id="KW-1185">Reference proteome</keyword>
<dbReference type="SUPFAM" id="SSF57567">
    <property type="entry name" value="Serine protease inhibitors"/>
    <property type="match status" value="3"/>
</dbReference>
<dbReference type="GO" id="GO:0004867">
    <property type="term" value="F:serine-type endopeptidase inhibitor activity"/>
    <property type="evidence" value="ECO:0007669"/>
    <property type="project" value="UniProtKB-KW"/>
</dbReference>
<evidence type="ECO:0000256" key="2">
    <source>
        <dbReference type="ARBA" id="ARBA00022900"/>
    </source>
</evidence>
<evidence type="ECO:0000259" key="5">
    <source>
        <dbReference type="Pfam" id="PF01826"/>
    </source>
</evidence>
<evidence type="ECO:0000313" key="7">
    <source>
        <dbReference type="Proteomes" id="UP001608902"/>
    </source>
</evidence>
<gene>
    <name evidence="6" type="ORF">AB6A40_001706</name>
</gene>
<evidence type="ECO:0000256" key="3">
    <source>
        <dbReference type="ARBA" id="ARBA00023157"/>
    </source>
</evidence>
<dbReference type="Proteomes" id="UP001608902">
    <property type="component" value="Unassembled WGS sequence"/>
</dbReference>
<comment type="caution">
    <text evidence="6">The sequence shown here is derived from an EMBL/GenBank/DDBJ whole genome shotgun (WGS) entry which is preliminary data.</text>
</comment>
<dbReference type="CDD" id="cd19941">
    <property type="entry name" value="TIL"/>
    <property type="match status" value="2"/>
</dbReference>
<keyword evidence="1" id="KW-0646">Protease inhibitor</keyword>
<feature type="chain" id="PRO_5044796096" description="TIL domain-containing protein" evidence="4">
    <location>
        <begin position="19"/>
        <end position="204"/>
    </location>
</feature>
<dbReference type="InterPro" id="IPR002919">
    <property type="entry name" value="TIL_dom"/>
</dbReference>
<keyword evidence="4" id="KW-0732">Signal</keyword>
<dbReference type="PANTHER" id="PTHR23259">
    <property type="entry name" value="RIDDLE"/>
    <property type="match status" value="1"/>
</dbReference>
<proteinExistence type="predicted"/>
<feature type="domain" description="TIL" evidence="5">
    <location>
        <begin position="85"/>
        <end position="138"/>
    </location>
</feature>
<accession>A0ABD6E6X0</accession>
<name>A0ABD6E6X0_9BILA</name>
<dbReference type="InterPro" id="IPR036084">
    <property type="entry name" value="Ser_inhib-like_sf"/>
</dbReference>
<feature type="signal peptide" evidence="4">
    <location>
        <begin position="1"/>
        <end position="18"/>
    </location>
</feature>
<keyword evidence="3" id="KW-1015">Disulfide bond</keyword>
<evidence type="ECO:0000313" key="6">
    <source>
        <dbReference type="EMBL" id="MFH4974997.1"/>
    </source>
</evidence>
<dbReference type="PANTHER" id="PTHR23259:SF70">
    <property type="entry name" value="ACCESSORY GLAND PROTEIN ACP62F-RELATED"/>
    <property type="match status" value="1"/>
</dbReference>
<dbReference type="EMBL" id="JBGFUD010000666">
    <property type="protein sequence ID" value="MFH4974997.1"/>
    <property type="molecule type" value="Genomic_DNA"/>
</dbReference>
<dbReference type="InterPro" id="IPR051368">
    <property type="entry name" value="SerProtInhib-TIL_Domain"/>
</dbReference>
<feature type="domain" description="TIL" evidence="5">
    <location>
        <begin position="146"/>
        <end position="199"/>
    </location>
</feature>
<feature type="domain" description="TIL" evidence="5">
    <location>
        <begin position="24"/>
        <end position="77"/>
    </location>
</feature>
<keyword evidence="2" id="KW-0722">Serine protease inhibitor</keyword>
<evidence type="ECO:0000256" key="1">
    <source>
        <dbReference type="ARBA" id="ARBA00022690"/>
    </source>
</evidence>
<dbReference type="AlphaFoldDB" id="A0ABD6E6X0"/>
<reference evidence="6 7" key="1">
    <citation type="submission" date="2024-08" db="EMBL/GenBank/DDBJ databases">
        <title>Gnathostoma spinigerum genome.</title>
        <authorList>
            <person name="Gonzalez-Bertolin B."/>
            <person name="Monzon S."/>
            <person name="Zaballos A."/>
            <person name="Jimenez P."/>
            <person name="Dekumyoy P."/>
            <person name="Varona S."/>
            <person name="Cuesta I."/>
            <person name="Sumanam S."/>
            <person name="Adisakwattana P."/>
            <person name="Gasser R.B."/>
            <person name="Hernandez-Gonzalez A."/>
            <person name="Young N.D."/>
            <person name="Perteguer M.J."/>
        </authorList>
    </citation>
    <scope>NUCLEOTIDE SEQUENCE [LARGE SCALE GENOMIC DNA]</scope>
    <source>
        <strain evidence="6">AL3</strain>
        <tissue evidence="6">Liver</tissue>
    </source>
</reference>
<dbReference type="Gene3D" id="2.10.25.10">
    <property type="entry name" value="Laminin"/>
    <property type="match status" value="3"/>
</dbReference>
<protein>
    <recommendedName>
        <fullName evidence="5">TIL domain-containing protein</fullName>
    </recommendedName>
</protein>
<sequence length="204" mass="22382">MYLCAVIGAMLSLTVISAIRPSKCGRNEKWTTCTGCELKCGEDPNKPCTADCKPPSCFCSPPFRRSPDGQCVPERQCSKKPIQQCGPNEQWTECTGCEVKCEDDPNKPCTADCKPPSCFCGAPFRRSSDGSCVPESSCPAKPNERCDRNEQWTECTGCEIKCGENPNKPCTANCRPPSCFCALPFRRAPDGKCVRQSRCSFYGK</sequence>
<organism evidence="6 7">
    <name type="scientific">Gnathostoma spinigerum</name>
    <dbReference type="NCBI Taxonomy" id="75299"/>
    <lineage>
        <taxon>Eukaryota</taxon>
        <taxon>Metazoa</taxon>
        <taxon>Ecdysozoa</taxon>
        <taxon>Nematoda</taxon>
        <taxon>Chromadorea</taxon>
        <taxon>Rhabditida</taxon>
        <taxon>Spirurina</taxon>
        <taxon>Gnathostomatomorpha</taxon>
        <taxon>Gnathostomatoidea</taxon>
        <taxon>Gnathostomatidae</taxon>
        <taxon>Gnathostoma</taxon>
    </lineage>
</organism>